<evidence type="ECO:0000313" key="9">
    <source>
        <dbReference type="Proteomes" id="UP001244552"/>
    </source>
</evidence>
<evidence type="ECO:0000313" key="8">
    <source>
        <dbReference type="EMBL" id="MDQ0534767.1"/>
    </source>
</evidence>
<dbReference type="EMBL" id="JAUSVU010000013">
    <property type="protein sequence ID" value="MDQ0534767.1"/>
    <property type="molecule type" value="Genomic_DNA"/>
</dbReference>
<dbReference type="Pfam" id="PF02518">
    <property type="entry name" value="HATPase_c"/>
    <property type="match status" value="1"/>
</dbReference>
<dbReference type="InterPro" id="IPR004358">
    <property type="entry name" value="Sig_transdc_His_kin-like_C"/>
</dbReference>
<keyword evidence="9" id="KW-1185">Reference proteome</keyword>
<dbReference type="CDD" id="cd00156">
    <property type="entry name" value="REC"/>
    <property type="match status" value="1"/>
</dbReference>
<dbReference type="Gene3D" id="1.10.287.130">
    <property type="match status" value="1"/>
</dbReference>
<dbReference type="InterPro" id="IPR011006">
    <property type="entry name" value="CheY-like_superfamily"/>
</dbReference>
<dbReference type="SMART" id="SM00388">
    <property type="entry name" value="HisKA"/>
    <property type="match status" value="1"/>
</dbReference>
<dbReference type="InterPro" id="IPR003661">
    <property type="entry name" value="HisK_dim/P_dom"/>
</dbReference>
<protein>
    <recommendedName>
        <fullName evidence="2">histidine kinase</fullName>
        <ecNumber evidence="2">2.7.13.3</ecNumber>
    </recommendedName>
</protein>
<evidence type="ECO:0000259" key="6">
    <source>
        <dbReference type="PROSITE" id="PS50109"/>
    </source>
</evidence>
<comment type="caution">
    <text evidence="8">The sequence shown here is derived from an EMBL/GenBank/DDBJ whole genome shotgun (WGS) entry which is preliminary data.</text>
</comment>
<dbReference type="PROSITE" id="PS50110">
    <property type="entry name" value="RESPONSE_REGULATORY"/>
    <property type="match status" value="1"/>
</dbReference>
<dbReference type="SUPFAM" id="SSF47384">
    <property type="entry name" value="Homodimeric domain of signal transducing histidine kinase"/>
    <property type="match status" value="1"/>
</dbReference>
<organism evidence="8 9">
    <name type="scientific">Azospirillum picis</name>
    <dbReference type="NCBI Taxonomy" id="488438"/>
    <lineage>
        <taxon>Bacteria</taxon>
        <taxon>Pseudomonadati</taxon>
        <taxon>Pseudomonadota</taxon>
        <taxon>Alphaproteobacteria</taxon>
        <taxon>Rhodospirillales</taxon>
        <taxon>Azospirillaceae</taxon>
        <taxon>Azospirillum</taxon>
    </lineage>
</organism>
<feature type="domain" description="Histidine kinase" evidence="6">
    <location>
        <begin position="327"/>
        <end position="548"/>
    </location>
</feature>
<reference evidence="8 9" key="1">
    <citation type="submission" date="2023-07" db="EMBL/GenBank/DDBJ databases">
        <title>Genomic Encyclopedia of Type Strains, Phase IV (KMG-IV): sequencing the most valuable type-strain genomes for metagenomic binning, comparative biology and taxonomic classification.</title>
        <authorList>
            <person name="Goeker M."/>
        </authorList>
    </citation>
    <scope>NUCLEOTIDE SEQUENCE [LARGE SCALE GENOMIC DNA]</scope>
    <source>
        <strain evidence="8 9">DSM 19922</strain>
    </source>
</reference>
<dbReference type="InterPro" id="IPR003594">
    <property type="entry name" value="HATPase_dom"/>
</dbReference>
<feature type="domain" description="Response regulatory" evidence="7">
    <location>
        <begin position="577"/>
        <end position="690"/>
    </location>
</feature>
<sequence>MSQSRPLILLALAALLPLILLSALLGAAWLHQKQTDMERAALDQVRHAATAIERELEEQVETLLVLAQSPVFDAPLSDRPQDAAAVADLLERVRRQVGIWQILSVSDPQGQRLVDVPRPIAGRAGPVIDMESHARAVAGKTPAVGGIRRGPQGRAAFAIRVPVLRDGTVVSVLSAVVSPDTINRLLRDNVPEGWRGSVADSEGRLAARTFGDPSLIAQPASANVQAARARGGEGLFEGASVDGELLAGGFRMLPGWNWSVQVTMPIAEYYAPLRTAQWILAIGVLASLALAGGFLVLLVREAEARRRVEAAQESGRRMEALGRMTGGVAHDFNNLLMIAQSGAEAIKRRAGDPERVAAYADSIITAVQRGAALTRQLLAFARRSPQAPRLFRLQERAADLLPLLERSARADIATSLTVPDDLWPVFADPDALEVALVNLVVNARDAMPGGGRLAVGAANVVLTGRRGDPAGLSGEHVAIGVCDSGTGIAPEDLDRIFEPFYTTKPVDRGTGLGLSQVLGFAKQSGGAVSVESRVGAGTTVTLYLPRASGKPDGAGDQGTGTVAVEPGGGADGVAGIAVLLVEDDPEVADGVTAILADAGCNVVHAASGAAALERFEQAGPFDAVLSDIMLAGGPSGLDLVPLFRKRCPGLPMVLMTGYRQTPAGGLPEGVSILDKPVARADLIGALRMAVTASRAVAAARS</sequence>
<dbReference type="CDD" id="cd18774">
    <property type="entry name" value="PDC2_HK_sensor"/>
    <property type="match status" value="1"/>
</dbReference>
<feature type="modified residue" description="4-aspartylphosphate" evidence="4">
    <location>
        <position position="627"/>
    </location>
</feature>
<dbReference type="RefSeq" id="WP_209983895.1">
    <property type="nucleotide sequence ID" value="NZ_JAGINO010000012.1"/>
</dbReference>
<comment type="catalytic activity">
    <reaction evidence="1">
        <text>ATP + protein L-histidine = ADP + protein N-phospho-L-histidine.</text>
        <dbReference type="EC" id="2.7.13.3"/>
    </reaction>
</comment>
<dbReference type="SMART" id="SM00387">
    <property type="entry name" value="HATPase_c"/>
    <property type="match status" value="1"/>
</dbReference>
<dbReference type="SUPFAM" id="SSF52172">
    <property type="entry name" value="CheY-like"/>
    <property type="match status" value="1"/>
</dbReference>
<feature type="transmembrane region" description="Helical" evidence="5">
    <location>
        <begin position="278"/>
        <end position="299"/>
    </location>
</feature>
<name>A0ABU0MMU0_9PROT</name>
<dbReference type="PRINTS" id="PR00344">
    <property type="entry name" value="BCTRLSENSOR"/>
</dbReference>
<dbReference type="Gene3D" id="3.30.565.10">
    <property type="entry name" value="Histidine kinase-like ATPase, C-terminal domain"/>
    <property type="match status" value="1"/>
</dbReference>
<dbReference type="InterPro" id="IPR010916">
    <property type="entry name" value="TonB_box_CS"/>
</dbReference>
<keyword evidence="3 4" id="KW-0597">Phosphoprotein</keyword>
<evidence type="ECO:0000256" key="5">
    <source>
        <dbReference type="SAM" id="Phobius"/>
    </source>
</evidence>
<proteinExistence type="predicted"/>
<keyword evidence="5" id="KW-1133">Transmembrane helix</keyword>
<keyword evidence="5" id="KW-0472">Membrane</keyword>
<dbReference type="InterPro" id="IPR036097">
    <property type="entry name" value="HisK_dim/P_sf"/>
</dbReference>
<dbReference type="PROSITE" id="PS00430">
    <property type="entry name" value="TONB_DEPENDENT_REC_1"/>
    <property type="match status" value="1"/>
</dbReference>
<dbReference type="InterPro" id="IPR001789">
    <property type="entry name" value="Sig_transdc_resp-reg_receiver"/>
</dbReference>
<dbReference type="Proteomes" id="UP001244552">
    <property type="component" value="Unassembled WGS sequence"/>
</dbReference>
<dbReference type="InterPro" id="IPR036890">
    <property type="entry name" value="HATPase_C_sf"/>
</dbReference>
<dbReference type="EC" id="2.7.13.3" evidence="2"/>
<dbReference type="Gene3D" id="3.40.50.2300">
    <property type="match status" value="1"/>
</dbReference>
<dbReference type="SMART" id="SM00448">
    <property type="entry name" value="REC"/>
    <property type="match status" value="1"/>
</dbReference>
<dbReference type="Pfam" id="PF00072">
    <property type="entry name" value="Response_reg"/>
    <property type="match status" value="1"/>
</dbReference>
<evidence type="ECO:0000256" key="2">
    <source>
        <dbReference type="ARBA" id="ARBA00012438"/>
    </source>
</evidence>
<accession>A0ABU0MMU0</accession>
<evidence type="ECO:0000256" key="4">
    <source>
        <dbReference type="PROSITE-ProRule" id="PRU00169"/>
    </source>
</evidence>
<dbReference type="PANTHER" id="PTHR43065:SF49">
    <property type="entry name" value="HISTIDINE KINASE"/>
    <property type="match status" value="1"/>
</dbReference>
<dbReference type="Pfam" id="PF00512">
    <property type="entry name" value="HisKA"/>
    <property type="match status" value="1"/>
</dbReference>
<keyword evidence="5" id="KW-0812">Transmembrane</keyword>
<evidence type="ECO:0000259" key="7">
    <source>
        <dbReference type="PROSITE" id="PS50110"/>
    </source>
</evidence>
<gene>
    <name evidence="8" type="ORF">QO018_003644</name>
</gene>
<dbReference type="PANTHER" id="PTHR43065">
    <property type="entry name" value="SENSOR HISTIDINE KINASE"/>
    <property type="match status" value="1"/>
</dbReference>
<dbReference type="InterPro" id="IPR005467">
    <property type="entry name" value="His_kinase_dom"/>
</dbReference>
<evidence type="ECO:0000256" key="3">
    <source>
        <dbReference type="ARBA" id="ARBA00022553"/>
    </source>
</evidence>
<evidence type="ECO:0000256" key="1">
    <source>
        <dbReference type="ARBA" id="ARBA00000085"/>
    </source>
</evidence>
<dbReference type="SUPFAM" id="SSF55874">
    <property type="entry name" value="ATPase domain of HSP90 chaperone/DNA topoisomerase II/histidine kinase"/>
    <property type="match status" value="1"/>
</dbReference>
<dbReference type="PROSITE" id="PS50109">
    <property type="entry name" value="HIS_KIN"/>
    <property type="match status" value="1"/>
</dbReference>
<dbReference type="CDD" id="cd00082">
    <property type="entry name" value="HisKA"/>
    <property type="match status" value="1"/>
</dbReference>